<feature type="compositionally biased region" description="Basic and acidic residues" evidence="1">
    <location>
        <begin position="200"/>
        <end position="210"/>
    </location>
</feature>
<dbReference type="AlphaFoldDB" id="A0A1B6L2I5"/>
<feature type="region of interest" description="Disordered" evidence="1">
    <location>
        <begin position="158"/>
        <end position="211"/>
    </location>
</feature>
<accession>A0A1B6L2I5</accession>
<sequence>SQHHQSIRKPNSKEDKTTFCEKLRIPSSIQTVNHIKECRSHENILANTIDSGVTMTDSLSGRNVLKGALVQNKHILNKRYEVESLEPINNKTSLTNMSPKSDETHFESKTTANGTNIYKNNHSDKIVLNISNGGCNSQMFVEESYLKSLIKESFDKLKREENHGQSQPNALSDTFSENSSVDDSDEDSSRFINGGDDLEVSERTENDNRKGKSCLFSDGIFGRNTFQERNNKMERSIQETGQAKLGDGEGASHSRCETGVWPYKERHRMKSKSRKKEFYMPVIEEEPSNSLLDKSCAKDLDYDFCLVDSNGKAIQLFDHKGLPLTDRCGRPLRSAKGRFLMSCDEDGIPLVDYEHCTVFDMFGRTPRDRGFDPSMAPKMPPAFNRLTSSDGKPLVLFDAEERPLTSVSGTMLVDSSGRGLVRLVTKLDDKF</sequence>
<protein>
    <submittedName>
        <fullName evidence="2">Uncharacterized protein</fullName>
    </submittedName>
</protein>
<evidence type="ECO:0000313" key="2">
    <source>
        <dbReference type="EMBL" id="JAT17917.1"/>
    </source>
</evidence>
<dbReference type="EMBL" id="GEBQ01022060">
    <property type="protein sequence ID" value="JAT17917.1"/>
    <property type="molecule type" value="Transcribed_RNA"/>
</dbReference>
<proteinExistence type="predicted"/>
<evidence type="ECO:0000256" key="1">
    <source>
        <dbReference type="SAM" id="MobiDB-lite"/>
    </source>
</evidence>
<feature type="compositionally biased region" description="Polar residues" evidence="1">
    <location>
        <begin position="164"/>
        <end position="175"/>
    </location>
</feature>
<name>A0A1B6L2I5_9HEMI</name>
<reference evidence="2" key="1">
    <citation type="submission" date="2015-11" db="EMBL/GenBank/DDBJ databases">
        <title>De novo transcriptome assembly of four potential Pierce s Disease insect vectors from Arizona vineyards.</title>
        <authorList>
            <person name="Tassone E.E."/>
        </authorList>
    </citation>
    <scope>NUCLEOTIDE SEQUENCE</scope>
</reference>
<organism evidence="2">
    <name type="scientific">Graphocephala atropunctata</name>
    <dbReference type="NCBI Taxonomy" id="36148"/>
    <lineage>
        <taxon>Eukaryota</taxon>
        <taxon>Metazoa</taxon>
        <taxon>Ecdysozoa</taxon>
        <taxon>Arthropoda</taxon>
        <taxon>Hexapoda</taxon>
        <taxon>Insecta</taxon>
        <taxon>Pterygota</taxon>
        <taxon>Neoptera</taxon>
        <taxon>Paraneoptera</taxon>
        <taxon>Hemiptera</taxon>
        <taxon>Auchenorrhyncha</taxon>
        <taxon>Membracoidea</taxon>
        <taxon>Cicadellidae</taxon>
        <taxon>Cicadellinae</taxon>
        <taxon>Cicadellini</taxon>
        <taxon>Graphocephala</taxon>
    </lineage>
</organism>
<gene>
    <name evidence="2" type="ORF">g.18207</name>
</gene>
<feature type="non-terminal residue" evidence="2">
    <location>
        <position position="1"/>
    </location>
</feature>